<dbReference type="Pfam" id="PF10199">
    <property type="entry name" value="Adaptin_binding"/>
    <property type="match status" value="1"/>
</dbReference>
<evidence type="ECO:0000313" key="2">
    <source>
        <dbReference type="EMBL" id="GFR19280.1"/>
    </source>
</evidence>
<dbReference type="PANTHER" id="PTHR14659:SF1">
    <property type="entry name" value="ALPHA- AND GAMMA-ADAPTIN-BINDING PROTEIN P34"/>
    <property type="match status" value="1"/>
</dbReference>
<feature type="region of interest" description="Disordered" evidence="1">
    <location>
        <begin position="190"/>
        <end position="245"/>
    </location>
</feature>
<reference evidence="2" key="1">
    <citation type="submission" date="2020-07" db="EMBL/GenBank/DDBJ databases">
        <title>Multicomponent nature underlies the extraordinary mechanical properties of spider dragline silk.</title>
        <authorList>
            <person name="Kono N."/>
            <person name="Nakamura H."/>
            <person name="Mori M."/>
            <person name="Yoshida Y."/>
            <person name="Ohtoshi R."/>
            <person name="Malay A.D."/>
            <person name="Moran D.A.P."/>
            <person name="Tomita M."/>
            <person name="Numata K."/>
            <person name="Arakawa K."/>
        </authorList>
    </citation>
    <scope>NUCLEOTIDE SEQUENCE</scope>
</reference>
<accession>A0A8X6HC67</accession>
<gene>
    <name evidence="2" type="primary">AAGAB</name>
    <name evidence="2" type="ORF">TNCT_730731</name>
</gene>
<keyword evidence="3" id="KW-1185">Reference proteome</keyword>
<dbReference type="PANTHER" id="PTHR14659">
    <property type="entry name" value="ALPHA- AND GAMMA-ADAPTIN-BINDING PROTEIN P34"/>
    <property type="match status" value="1"/>
</dbReference>
<dbReference type="AlphaFoldDB" id="A0A8X6HC67"/>
<evidence type="ECO:0000256" key="1">
    <source>
        <dbReference type="SAM" id="MobiDB-lite"/>
    </source>
</evidence>
<name>A0A8X6HC67_TRICU</name>
<dbReference type="Gene3D" id="3.40.50.11960">
    <property type="match status" value="1"/>
</dbReference>
<protein>
    <submittedName>
        <fullName evidence="2">Alpha- and gamma-adaptin-binding protein p34</fullName>
    </submittedName>
</protein>
<dbReference type="Proteomes" id="UP000887116">
    <property type="component" value="Unassembled WGS sequence"/>
</dbReference>
<sequence>MSFSETVADCEGTIIISCDEVTPESIICKILQVESLPEAVASKSNLKGYSWSFTTKYYSSKINLYAIKEKAELDPTFSESVKAVIFYFDSQKLSSYEDVLSWMGILKNVDAEVQLLVCNNCLDECNNPALERKNILKWCVQNQYELVELNPAPENEDEDDENFKSAKGYDRIIEALQSYTWANLVMKDEKSVDESPKKGAEGIKESESKNAAKETKPSVSENNKDSSSSEEEGYKTMNVDGEELGLEQHLLNNVLNGEDPGGESFEALFSKFASMKEKAAGLNNEEKKKYAEKVAIAFWRAMGGDEDEIEGLDDSE</sequence>
<dbReference type="OrthoDB" id="1741717at2759"/>
<feature type="compositionally biased region" description="Basic and acidic residues" evidence="1">
    <location>
        <begin position="190"/>
        <end position="216"/>
    </location>
</feature>
<comment type="caution">
    <text evidence="2">The sequence shown here is derived from an EMBL/GenBank/DDBJ whole genome shotgun (WGS) entry which is preliminary data.</text>
</comment>
<organism evidence="2 3">
    <name type="scientific">Trichonephila clavata</name>
    <name type="common">Joro spider</name>
    <name type="synonym">Nephila clavata</name>
    <dbReference type="NCBI Taxonomy" id="2740835"/>
    <lineage>
        <taxon>Eukaryota</taxon>
        <taxon>Metazoa</taxon>
        <taxon>Ecdysozoa</taxon>
        <taxon>Arthropoda</taxon>
        <taxon>Chelicerata</taxon>
        <taxon>Arachnida</taxon>
        <taxon>Araneae</taxon>
        <taxon>Araneomorphae</taxon>
        <taxon>Entelegynae</taxon>
        <taxon>Araneoidea</taxon>
        <taxon>Nephilidae</taxon>
        <taxon>Trichonephila</taxon>
    </lineage>
</organism>
<evidence type="ECO:0000313" key="3">
    <source>
        <dbReference type="Proteomes" id="UP000887116"/>
    </source>
</evidence>
<proteinExistence type="predicted"/>
<dbReference type="InterPro" id="IPR019341">
    <property type="entry name" value="Alpha/Gamma-adaptin-bd_p34"/>
</dbReference>
<dbReference type="EMBL" id="BMAO01007897">
    <property type="protein sequence ID" value="GFR19280.1"/>
    <property type="molecule type" value="Genomic_DNA"/>
</dbReference>